<sequence length="154" mass="17008">MSRRVMRGFQGSHLNTARKAASNGRGMSFQELARLSGVSVPTLHRWENDITVPQIDKLRDAAEVLGLQVPLESLIHVPREERYPVDWRALFGLLQPTLGAMIGVKTSVVSAIERGSRLPTPKQAITIAKIYGITPDEFLASCERARTRPLGSGY</sequence>
<comment type="caution">
    <text evidence="3">The sequence shown here is derived from an EMBL/GenBank/DDBJ whole genome shotgun (WGS) entry which is preliminary data.</text>
</comment>
<evidence type="ECO:0000313" key="4">
    <source>
        <dbReference type="Proteomes" id="UP001589587"/>
    </source>
</evidence>
<dbReference type="SUPFAM" id="SSF47413">
    <property type="entry name" value="lambda repressor-like DNA-binding domains"/>
    <property type="match status" value="2"/>
</dbReference>
<dbReference type="PANTHER" id="PTHR46797">
    <property type="entry name" value="HTH-TYPE TRANSCRIPTIONAL REGULATOR"/>
    <property type="match status" value="1"/>
</dbReference>
<protein>
    <submittedName>
        <fullName evidence="3">Helix-turn-helix domain-containing protein</fullName>
    </submittedName>
</protein>
<accession>A0ABV5XCT2</accession>
<feature type="domain" description="HTH cro/C1-type" evidence="2">
    <location>
        <begin position="87"/>
        <end position="138"/>
    </location>
</feature>
<dbReference type="Pfam" id="PF01381">
    <property type="entry name" value="HTH_3"/>
    <property type="match status" value="2"/>
</dbReference>
<evidence type="ECO:0000259" key="2">
    <source>
        <dbReference type="PROSITE" id="PS50943"/>
    </source>
</evidence>
<dbReference type="InterPro" id="IPR010982">
    <property type="entry name" value="Lambda_DNA-bd_dom_sf"/>
</dbReference>
<evidence type="ECO:0000256" key="1">
    <source>
        <dbReference type="ARBA" id="ARBA00023125"/>
    </source>
</evidence>
<proteinExistence type="predicted"/>
<dbReference type="InterPro" id="IPR050807">
    <property type="entry name" value="TransReg_Diox_bact_type"/>
</dbReference>
<dbReference type="PROSITE" id="PS50943">
    <property type="entry name" value="HTH_CROC1"/>
    <property type="match status" value="2"/>
</dbReference>
<keyword evidence="4" id="KW-1185">Reference proteome</keyword>
<dbReference type="CDD" id="cd00093">
    <property type="entry name" value="HTH_XRE"/>
    <property type="match status" value="2"/>
</dbReference>
<dbReference type="Proteomes" id="UP001589587">
    <property type="component" value="Unassembled WGS sequence"/>
</dbReference>
<dbReference type="Gene3D" id="1.10.260.40">
    <property type="entry name" value="lambda repressor-like DNA-binding domains"/>
    <property type="match status" value="2"/>
</dbReference>
<dbReference type="RefSeq" id="WP_378374198.1">
    <property type="nucleotide sequence ID" value="NZ_JBHMAS010000006.1"/>
</dbReference>
<gene>
    <name evidence="3" type="ORF">ACFFQ6_07355</name>
</gene>
<organism evidence="3 4">
    <name type="scientific">Rhodococcus baikonurensis</name>
    <dbReference type="NCBI Taxonomy" id="172041"/>
    <lineage>
        <taxon>Bacteria</taxon>
        <taxon>Bacillati</taxon>
        <taxon>Actinomycetota</taxon>
        <taxon>Actinomycetes</taxon>
        <taxon>Mycobacteriales</taxon>
        <taxon>Nocardiaceae</taxon>
        <taxon>Rhodococcus</taxon>
        <taxon>Rhodococcus erythropolis group</taxon>
    </lineage>
</organism>
<feature type="domain" description="HTH cro/C1-type" evidence="2">
    <location>
        <begin position="25"/>
        <end position="74"/>
    </location>
</feature>
<dbReference type="EMBL" id="JBHMAS010000006">
    <property type="protein sequence ID" value="MFB9779492.1"/>
    <property type="molecule type" value="Genomic_DNA"/>
</dbReference>
<reference evidence="3 4" key="1">
    <citation type="submission" date="2024-09" db="EMBL/GenBank/DDBJ databases">
        <authorList>
            <person name="Sun Q."/>
            <person name="Mori K."/>
        </authorList>
    </citation>
    <scope>NUCLEOTIDE SEQUENCE [LARGE SCALE GENOMIC DNA]</scope>
    <source>
        <strain evidence="3 4">JCM 11411</strain>
    </source>
</reference>
<name>A0ABV5XCT2_9NOCA</name>
<evidence type="ECO:0000313" key="3">
    <source>
        <dbReference type="EMBL" id="MFB9779492.1"/>
    </source>
</evidence>
<dbReference type="InterPro" id="IPR001387">
    <property type="entry name" value="Cro/C1-type_HTH"/>
</dbReference>
<dbReference type="SMART" id="SM00530">
    <property type="entry name" value="HTH_XRE"/>
    <property type="match status" value="2"/>
</dbReference>
<keyword evidence="1" id="KW-0238">DNA-binding</keyword>
<dbReference type="PANTHER" id="PTHR46797:SF1">
    <property type="entry name" value="METHYLPHOSPHONATE SYNTHASE"/>
    <property type="match status" value="1"/>
</dbReference>